<comment type="caution">
    <text evidence="2">The sequence shown here is derived from an EMBL/GenBank/DDBJ whole genome shotgun (WGS) entry which is preliminary data.</text>
</comment>
<feature type="transmembrane region" description="Helical" evidence="1">
    <location>
        <begin position="7"/>
        <end position="29"/>
    </location>
</feature>
<reference evidence="2 3" key="1">
    <citation type="submission" date="2019-11" db="EMBL/GenBank/DDBJ databases">
        <title>Whole genome sequence of a plant growth promoting strain Serratia marcescens BTL07 isolated from the rhizoplane of Chili (Capsicum annuum).</title>
        <authorList>
            <person name="Dutta S."/>
            <person name="Khatun A."/>
            <person name="Gupta D.R."/>
            <person name="Surovy M.Z."/>
            <person name="Rahman M.M."/>
            <person name="Mahmud N.U."/>
            <person name="Emes R."/>
            <person name="Warry A."/>
            <person name="West H."/>
            <person name="Clarke M.L."/>
            <person name="Islam M.T."/>
        </authorList>
    </citation>
    <scope>NUCLEOTIDE SEQUENCE [LARGE SCALE GENOMIC DNA]</scope>
    <source>
        <strain evidence="2 3">BTL07</strain>
    </source>
</reference>
<proteinExistence type="predicted"/>
<organism evidence="2 3">
    <name type="scientific">Serratia marcescens</name>
    <dbReference type="NCBI Taxonomy" id="615"/>
    <lineage>
        <taxon>Bacteria</taxon>
        <taxon>Pseudomonadati</taxon>
        <taxon>Pseudomonadota</taxon>
        <taxon>Gammaproteobacteria</taxon>
        <taxon>Enterobacterales</taxon>
        <taxon>Yersiniaceae</taxon>
        <taxon>Serratia</taxon>
    </lineage>
</organism>
<dbReference type="AlphaFoldDB" id="A0ABD6HS51"/>
<sequence length="157" mass="17734">MKKIKPLILAVSVTFAVFFIFVICFFFHAGDDDLFECQAHLRLDMAANTCQGKSSFYFFLSMHGGGKGYFIINGSYTCPNDKPIVVDEIVNFNHKKEGSYNTIILKPRTPELVTLFAVLKYNVIKLKIMPLDAGRVYLLSVPLRSPMVCRRIGKLEG</sequence>
<accession>A0ABD6HS51</accession>
<evidence type="ECO:0000313" key="2">
    <source>
        <dbReference type="EMBL" id="MVF04952.1"/>
    </source>
</evidence>
<dbReference type="EMBL" id="WNKC01000003">
    <property type="protein sequence ID" value="MVF04952.1"/>
    <property type="molecule type" value="Genomic_DNA"/>
</dbReference>
<keyword evidence="1" id="KW-1133">Transmembrane helix</keyword>
<keyword evidence="1" id="KW-0472">Membrane</keyword>
<gene>
    <name evidence="2" type="ORF">GMA22_17030</name>
</gene>
<evidence type="ECO:0008006" key="4">
    <source>
        <dbReference type="Google" id="ProtNLM"/>
    </source>
</evidence>
<dbReference type="Proteomes" id="UP000443014">
    <property type="component" value="Unassembled WGS sequence"/>
</dbReference>
<evidence type="ECO:0000256" key="1">
    <source>
        <dbReference type="SAM" id="Phobius"/>
    </source>
</evidence>
<name>A0ABD6HS51_SERMA</name>
<evidence type="ECO:0000313" key="3">
    <source>
        <dbReference type="Proteomes" id="UP000443014"/>
    </source>
</evidence>
<dbReference type="RefSeq" id="WP_156866131.1">
    <property type="nucleotide sequence ID" value="NZ_JAOEGE010000001.1"/>
</dbReference>
<protein>
    <recommendedName>
        <fullName evidence="4">FidL-like membrane protein</fullName>
    </recommendedName>
</protein>
<keyword evidence="1" id="KW-0812">Transmembrane</keyword>